<protein>
    <submittedName>
        <fullName evidence="3">Uncharacterized protein</fullName>
    </submittedName>
</protein>
<dbReference type="Proteomes" id="UP000766595">
    <property type="component" value="Unassembled WGS sequence"/>
</dbReference>
<keyword evidence="1" id="KW-1133">Transmembrane helix</keyword>
<dbReference type="AlphaFoldDB" id="A0A947GEJ7"/>
<keyword evidence="2" id="KW-0732">Signal</keyword>
<feature type="signal peptide" evidence="2">
    <location>
        <begin position="1"/>
        <end position="24"/>
    </location>
</feature>
<evidence type="ECO:0000256" key="1">
    <source>
        <dbReference type="SAM" id="Phobius"/>
    </source>
</evidence>
<dbReference type="EMBL" id="JAHHZF010000011">
    <property type="protein sequence ID" value="MBT9292037.1"/>
    <property type="molecule type" value="Genomic_DNA"/>
</dbReference>
<feature type="transmembrane region" description="Helical" evidence="1">
    <location>
        <begin position="34"/>
        <end position="55"/>
    </location>
</feature>
<accession>A0A947GEJ7</accession>
<gene>
    <name evidence="3" type="ORF">KL771_21415</name>
</gene>
<comment type="caution">
    <text evidence="3">The sequence shown here is derived from an EMBL/GenBank/DDBJ whole genome shotgun (WGS) entry which is preliminary data.</text>
</comment>
<evidence type="ECO:0000313" key="4">
    <source>
        <dbReference type="Proteomes" id="UP000766595"/>
    </source>
</evidence>
<evidence type="ECO:0000256" key="2">
    <source>
        <dbReference type="SAM" id="SignalP"/>
    </source>
</evidence>
<feature type="chain" id="PRO_5037946637" evidence="2">
    <location>
        <begin position="25"/>
        <end position="106"/>
    </location>
</feature>
<evidence type="ECO:0000313" key="3">
    <source>
        <dbReference type="EMBL" id="MBT9292037.1"/>
    </source>
</evidence>
<keyword evidence="1" id="KW-0812">Transmembrane</keyword>
<dbReference type="RefSeq" id="WP_261970552.1">
    <property type="nucleotide sequence ID" value="NZ_JAHHZF010000011.1"/>
</dbReference>
<keyword evidence="1" id="KW-0472">Membrane</keyword>
<organism evidence="3 4">
    <name type="scientific">Prosthecodimorpha staleyi</name>
    <dbReference type="NCBI Taxonomy" id="2840188"/>
    <lineage>
        <taxon>Bacteria</taxon>
        <taxon>Pseudomonadati</taxon>
        <taxon>Pseudomonadota</taxon>
        <taxon>Alphaproteobacteria</taxon>
        <taxon>Hyphomicrobiales</taxon>
        <taxon>Ancalomicrobiaceae</taxon>
        <taxon>Prosthecodimorpha</taxon>
    </lineage>
</organism>
<sequence length="106" mass="11223">MKKIAAAAVLAALASTLVVSSADARPWHRHGGVWAGAAAGVVVGGALAAGAYGAYGPYGYYQPGYYYAPPGPGYVQAPRQRNHSGNCTRSVRQDMYGQPFEWWDCN</sequence>
<keyword evidence="4" id="KW-1185">Reference proteome</keyword>
<proteinExistence type="predicted"/>
<reference evidence="3 4" key="1">
    <citation type="submission" date="2021-06" db="EMBL/GenBank/DDBJ databases">
        <authorList>
            <person name="Grouzdev D.S."/>
            <person name="Koziaeva V."/>
        </authorList>
    </citation>
    <scope>NUCLEOTIDE SEQUENCE [LARGE SCALE GENOMIC DNA]</scope>
    <source>
        <strain evidence="3 4">22</strain>
    </source>
</reference>
<name>A0A947GEJ7_9HYPH</name>